<reference evidence="1" key="1">
    <citation type="submission" date="2022-01" db="EMBL/GenBank/DDBJ databases">
        <authorList>
            <person name="King R."/>
        </authorList>
    </citation>
    <scope>NUCLEOTIDE SEQUENCE</scope>
</reference>
<dbReference type="Proteomes" id="UP001153709">
    <property type="component" value="Chromosome 3"/>
</dbReference>
<dbReference type="AlphaFoldDB" id="A0A9N9XA56"/>
<proteinExistence type="predicted"/>
<name>A0A9N9XA56_DIABA</name>
<protein>
    <submittedName>
        <fullName evidence="1">Uncharacterized protein</fullName>
    </submittedName>
</protein>
<accession>A0A9N9XA56</accession>
<sequence>MSPGRLLVALATNAENCEYKIFSPSLLSLESRNNEPGAQIENSDVAKVQPPPIPSPFTSHQVLQEIGVNGFFSKISNVKLITEFNQRQYYISPMHSDQGDFDSDDSDRDPHFIPGVQSKTRCFELRPTVIGNPCVALLIVSSFHVIAESGSILMSPGRLLVALATNAENCEYKIFSPSLLSLESRNNEPGAQIENSDVAKVQPPPIPSPFTSHQVLQEIGVNGFFSKISNVKLITEFNQRQYYISPMHSDQGDFDSDDSDRDPHFIPGVQSKTRCFEV</sequence>
<gene>
    <name evidence="1" type="ORF">DIABBA_LOCUS4700</name>
</gene>
<evidence type="ECO:0000313" key="1">
    <source>
        <dbReference type="EMBL" id="CAG9831067.1"/>
    </source>
</evidence>
<dbReference type="EMBL" id="OU898278">
    <property type="protein sequence ID" value="CAG9831067.1"/>
    <property type="molecule type" value="Genomic_DNA"/>
</dbReference>
<organism evidence="1 2">
    <name type="scientific">Diabrotica balteata</name>
    <name type="common">Banded cucumber beetle</name>
    <dbReference type="NCBI Taxonomy" id="107213"/>
    <lineage>
        <taxon>Eukaryota</taxon>
        <taxon>Metazoa</taxon>
        <taxon>Ecdysozoa</taxon>
        <taxon>Arthropoda</taxon>
        <taxon>Hexapoda</taxon>
        <taxon>Insecta</taxon>
        <taxon>Pterygota</taxon>
        <taxon>Neoptera</taxon>
        <taxon>Endopterygota</taxon>
        <taxon>Coleoptera</taxon>
        <taxon>Polyphaga</taxon>
        <taxon>Cucujiformia</taxon>
        <taxon>Chrysomeloidea</taxon>
        <taxon>Chrysomelidae</taxon>
        <taxon>Galerucinae</taxon>
        <taxon>Diabroticina</taxon>
        <taxon>Diabroticites</taxon>
        <taxon>Diabrotica</taxon>
    </lineage>
</organism>
<evidence type="ECO:0000313" key="2">
    <source>
        <dbReference type="Proteomes" id="UP001153709"/>
    </source>
</evidence>
<keyword evidence="2" id="KW-1185">Reference proteome</keyword>